<feature type="compositionally biased region" description="Acidic residues" evidence="1">
    <location>
        <begin position="356"/>
        <end position="368"/>
    </location>
</feature>
<feature type="compositionally biased region" description="Basic and acidic residues" evidence="1">
    <location>
        <begin position="248"/>
        <end position="258"/>
    </location>
</feature>
<name>A0A6V2BCX5_9STRA</name>
<feature type="compositionally biased region" description="Acidic residues" evidence="1">
    <location>
        <begin position="219"/>
        <end position="233"/>
    </location>
</feature>
<feature type="compositionally biased region" description="Polar residues" evidence="1">
    <location>
        <begin position="295"/>
        <end position="308"/>
    </location>
</feature>
<protein>
    <submittedName>
        <fullName evidence="3">Uncharacterized protein</fullName>
    </submittedName>
</protein>
<dbReference type="AlphaFoldDB" id="A0A6V2BCX5"/>
<feature type="compositionally biased region" description="Polar residues" evidence="1">
    <location>
        <begin position="499"/>
        <end position="511"/>
    </location>
</feature>
<proteinExistence type="predicted"/>
<dbReference type="EMBL" id="HBNS01005307">
    <property type="protein sequence ID" value="CAE4586747.1"/>
    <property type="molecule type" value="Transcribed_RNA"/>
</dbReference>
<accession>A0A6V2BCX5</accession>
<feature type="compositionally biased region" description="Basic and acidic residues" evidence="1">
    <location>
        <begin position="135"/>
        <end position="199"/>
    </location>
</feature>
<feature type="compositionally biased region" description="Basic and acidic residues" evidence="1">
    <location>
        <begin position="96"/>
        <end position="120"/>
    </location>
</feature>
<gene>
    <name evidence="2" type="ORF">DBRI00130_LOCUS4316</name>
    <name evidence="3" type="ORF">DBRI00130_LOCUS4317</name>
</gene>
<dbReference type="EMBL" id="HBNS01005308">
    <property type="protein sequence ID" value="CAE4586750.1"/>
    <property type="molecule type" value="Transcribed_RNA"/>
</dbReference>
<feature type="region of interest" description="Disordered" evidence="1">
    <location>
        <begin position="489"/>
        <end position="512"/>
    </location>
</feature>
<feature type="region of interest" description="Disordered" evidence="1">
    <location>
        <begin position="1"/>
        <end position="383"/>
    </location>
</feature>
<feature type="compositionally biased region" description="Basic and acidic residues" evidence="1">
    <location>
        <begin position="316"/>
        <end position="327"/>
    </location>
</feature>
<reference evidence="3" key="1">
    <citation type="submission" date="2021-01" db="EMBL/GenBank/DDBJ databases">
        <authorList>
            <person name="Corre E."/>
            <person name="Pelletier E."/>
            <person name="Niang G."/>
            <person name="Scheremetjew M."/>
            <person name="Finn R."/>
            <person name="Kale V."/>
            <person name="Holt S."/>
            <person name="Cochrane G."/>
            <person name="Meng A."/>
            <person name="Brown T."/>
            <person name="Cohen L."/>
        </authorList>
    </citation>
    <scope>NUCLEOTIDE SEQUENCE</scope>
    <source>
        <strain evidence="3">GSO104</strain>
    </source>
</reference>
<feature type="compositionally biased region" description="Polar residues" evidence="1">
    <location>
        <begin position="7"/>
        <end position="23"/>
    </location>
</feature>
<evidence type="ECO:0000313" key="3">
    <source>
        <dbReference type="EMBL" id="CAE4586750.1"/>
    </source>
</evidence>
<sequence length="555" mass="64286">MGGGGFNEQTASGARPNRQYNSKSLRKASTERKVPRNGTNRTNYAEERQDVPNKGQRITSKRNMNKFSIIKQRGRSKMDTDEIDAMNDMEYDEERQDVPERSQRKGNERNIHRVPSDRSMNRSSSAKRRGQSVRPRMDNDTDSDEYRQDVPDRSQRKAGDRNFTRTPSDRQIKRVPSDRQLNRVPSDRQLNRGPSDRSMNRSSSAKRRGQYSRPRMDSNDMDTMNDTDYDEERQDVPERSQRNAGEIIVHRVPSDRSLKRFSSAKRRGQPNRSISGMDNDEEKIQHSVNKRGINRPSTPNRRAQSGQSRMGADAIDVMHDMDREDRVQYSGNRRNMKRSSSAKRKDQSGQSRMDTDFIETMEDMEDDEERHSEESETTPMDDVHKRQIHQLDPDQSDNNNPFAVIEGLLSSESNLSDRLARRRMFASTEWSVSTREFLLSDKGSSICDNSTEQVPLPRGRGEEKQRKNVRDYFAPEQYWTPAHIKLPAKKTPKKVNQDVEPSNDNQETTEAQHVKFPRLRKNVSSCSYWTNDQSIDSTHSTREGIFCGVFRDCCD</sequence>
<evidence type="ECO:0000256" key="1">
    <source>
        <dbReference type="SAM" id="MobiDB-lite"/>
    </source>
</evidence>
<organism evidence="3">
    <name type="scientific">Ditylum brightwellii</name>
    <dbReference type="NCBI Taxonomy" id="49249"/>
    <lineage>
        <taxon>Eukaryota</taxon>
        <taxon>Sar</taxon>
        <taxon>Stramenopiles</taxon>
        <taxon>Ochrophyta</taxon>
        <taxon>Bacillariophyta</taxon>
        <taxon>Mediophyceae</taxon>
        <taxon>Lithodesmiophycidae</taxon>
        <taxon>Lithodesmiales</taxon>
        <taxon>Lithodesmiaceae</taxon>
        <taxon>Ditylum</taxon>
    </lineage>
</organism>
<evidence type="ECO:0000313" key="2">
    <source>
        <dbReference type="EMBL" id="CAE4586747.1"/>
    </source>
</evidence>
<feature type="compositionally biased region" description="Acidic residues" evidence="1">
    <location>
        <begin position="81"/>
        <end position="95"/>
    </location>
</feature>